<dbReference type="AlphaFoldDB" id="A0A1M6P2H8"/>
<dbReference type="RefSeq" id="WP_188128425.1">
    <property type="nucleotide sequence ID" value="NZ_FQZD01000063.1"/>
</dbReference>
<sequence length="57" mass="6732">MERCPYCGLDLSRSPRIIIAAGGWGAPWGWGGWYPWWHGGWGHGGWGHGWWRKRYYR</sequence>
<dbReference type="Proteomes" id="UP000322917">
    <property type="component" value="Unassembled WGS sequence"/>
</dbReference>
<protein>
    <submittedName>
        <fullName evidence="1">Uncharacterized protein</fullName>
    </submittedName>
</protein>
<gene>
    <name evidence="1" type="ORF">SAMN02745170_03937</name>
</gene>
<reference evidence="1 2" key="1">
    <citation type="submission" date="2016-11" db="EMBL/GenBank/DDBJ databases">
        <authorList>
            <person name="Varghese N."/>
            <person name="Submissions S."/>
        </authorList>
    </citation>
    <scope>NUCLEOTIDE SEQUENCE [LARGE SCALE GENOMIC DNA]</scope>
    <source>
        <strain evidence="1 2">DSM 15287</strain>
    </source>
</reference>
<name>A0A1M6P2H8_9FIRM</name>
<proteinExistence type="predicted"/>
<organism evidence="1 2">
    <name type="scientific">Propionispora hippei DSM 15287</name>
    <dbReference type="NCBI Taxonomy" id="1123003"/>
    <lineage>
        <taxon>Bacteria</taxon>
        <taxon>Bacillati</taxon>
        <taxon>Bacillota</taxon>
        <taxon>Negativicutes</taxon>
        <taxon>Selenomonadales</taxon>
        <taxon>Sporomusaceae</taxon>
        <taxon>Propionispora</taxon>
    </lineage>
</organism>
<dbReference type="EMBL" id="FQZD01000063">
    <property type="protein sequence ID" value="SHK02118.1"/>
    <property type="molecule type" value="Genomic_DNA"/>
</dbReference>
<keyword evidence="2" id="KW-1185">Reference proteome</keyword>
<evidence type="ECO:0000313" key="1">
    <source>
        <dbReference type="EMBL" id="SHK02118.1"/>
    </source>
</evidence>
<accession>A0A1M6P2H8</accession>
<evidence type="ECO:0000313" key="2">
    <source>
        <dbReference type="Proteomes" id="UP000322917"/>
    </source>
</evidence>